<dbReference type="Proteomes" id="UP000053029">
    <property type="component" value="Unassembled WGS sequence"/>
</dbReference>
<evidence type="ECO:0000313" key="4">
    <source>
        <dbReference type="Proteomes" id="UP000053029"/>
    </source>
</evidence>
<dbReference type="RefSeq" id="XP_013278766.1">
    <property type="nucleotide sequence ID" value="XM_013423312.1"/>
</dbReference>
<feature type="transmembrane region" description="Helical" evidence="2">
    <location>
        <begin position="257"/>
        <end position="277"/>
    </location>
</feature>
<keyword evidence="2" id="KW-0812">Transmembrane</keyword>
<evidence type="ECO:0000256" key="2">
    <source>
        <dbReference type="SAM" id="Phobius"/>
    </source>
</evidence>
<keyword evidence="2" id="KW-0472">Membrane</keyword>
<evidence type="ECO:0000256" key="1">
    <source>
        <dbReference type="SAM" id="MobiDB-lite"/>
    </source>
</evidence>
<accession>A0A0D2G2I1</accession>
<protein>
    <submittedName>
        <fullName evidence="3">Uncharacterized protein</fullName>
    </submittedName>
</protein>
<name>A0A0D2G2I1_9EURO</name>
<dbReference type="EMBL" id="KN846976">
    <property type="protein sequence ID" value="KIW74958.1"/>
    <property type="molecule type" value="Genomic_DNA"/>
</dbReference>
<proteinExistence type="predicted"/>
<dbReference type="HOGENOM" id="CLU_665704_0_0_1"/>
<evidence type="ECO:0000313" key="3">
    <source>
        <dbReference type="EMBL" id="KIW74958.1"/>
    </source>
</evidence>
<sequence>MTSSELPEQELYKGRYGDLNPHTVGDVLQRLSDRPRQKYSEDLDLCLSVIHAHIAELRAKLVQQLKSLEQMVLPRLGLTSTGSRYIRDLPRHHLTSYHGLWAIRSHLRSEAECSTTWPAFVEKLRGCIEQAIIYAERLHSELCQISDKPPCWIELQENILSLVGTLKDIPGVVHETEAEISAVDAENEKLNQSQAPSKAHSNTADSLSSKAKISARSREWNLEGAVTRLKSAARGALRKAITRLHSFSYGLGDRQSAYRIVSFFAIVGLASTILSIWKCTPSAISVQLDSNFWSTLGQTVVSFAGLYTIILPILRKADFYVSNKVAFYSMMVSSLVTAALGIIVYHFQTRTSLVLNFLSSIAQLFATLHLVDSAGDRLTGLHREISGQQSEIDMLRREIFDLRAALDDESAAR</sequence>
<feature type="transmembrane region" description="Helical" evidence="2">
    <location>
        <begin position="326"/>
        <end position="347"/>
    </location>
</feature>
<organism evidence="3 4">
    <name type="scientific">Fonsecaea pedrosoi CBS 271.37</name>
    <dbReference type="NCBI Taxonomy" id="1442368"/>
    <lineage>
        <taxon>Eukaryota</taxon>
        <taxon>Fungi</taxon>
        <taxon>Dikarya</taxon>
        <taxon>Ascomycota</taxon>
        <taxon>Pezizomycotina</taxon>
        <taxon>Eurotiomycetes</taxon>
        <taxon>Chaetothyriomycetidae</taxon>
        <taxon>Chaetothyriales</taxon>
        <taxon>Herpotrichiellaceae</taxon>
        <taxon>Fonsecaea</taxon>
    </lineage>
</organism>
<feature type="region of interest" description="Disordered" evidence="1">
    <location>
        <begin position="187"/>
        <end position="210"/>
    </location>
</feature>
<dbReference type="AlphaFoldDB" id="A0A0D2G2I1"/>
<keyword evidence="2" id="KW-1133">Transmembrane helix</keyword>
<reference evidence="3 4" key="1">
    <citation type="submission" date="2015-01" db="EMBL/GenBank/DDBJ databases">
        <title>The Genome Sequence of Fonsecaea pedrosoi CBS 271.37.</title>
        <authorList>
            <consortium name="The Broad Institute Genomics Platform"/>
            <person name="Cuomo C."/>
            <person name="de Hoog S."/>
            <person name="Gorbushina A."/>
            <person name="Stielow B."/>
            <person name="Teixiera M."/>
            <person name="Abouelleil A."/>
            <person name="Chapman S.B."/>
            <person name="Priest M."/>
            <person name="Young S.K."/>
            <person name="Wortman J."/>
            <person name="Nusbaum C."/>
            <person name="Birren B."/>
        </authorList>
    </citation>
    <scope>NUCLEOTIDE SEQUENCE [LARGE SCALE GENOMIC DNA]</scope>
    <source>
        <strain evidence="3 4">CBS 271.37</strain>
    </source>
</reference>
<dbReference type="GeneID" id="25311219"/>
<gene>
    <name evidence="3" type="ORF">Z517_11729</name>
</gene>
<dbReference type="VEuPathDB" id="FungiDB:Z517_11729"/>
<feature type="compositionally biased region" description="Polar residues" evidence="1">
    <location>
        <begin position="190"/>
        <end position="210"/>
    </location>
</feature>
<feature type="transmembrane region" description="Helical" evidence="2">
    <location>
        <begin position="292"/>
        <end position="314"/>
    </location>
</feature>
<keyword evidence="4" id="KW-1185">Reference proteome</keyword>